<dbReference type="EMBL" id="JBGMDY010000003">
    <property type="protein sequence ID" value="KAL2340173.1"/>
    <property type="molecule type" value="Genomic_DNA"/>
</dbReference>
<evidence type="ECO:0000256" key="2">
    <source>
        <dbReference type="ARBA" id="ARBA00023015"/>
    </source>
</evidence>
<evidence type="ECO:0000256" key="1">
    <source>
        <dbReference type="ARBA" id="ARBA00004123"/>
    </source>
</evidence>
<keyword evidence="4" id="KW-0804">Transcription</keyword>
<keyword evidence="3" id="KW-0238">DNA-binding</keyword>
<evidence type="ECO:0000256" key="3">
    <source>
        <dbReference type="ARBA" id="ARBA00023125"/>
    </source>
</evidence>
<comment type="caution">
    <text evidence="7">The sequence shown here is derived from an EMBL/GenBank/DDBJ whole genome shotgun (WGS) entry which is preliminary data.</text>
</comment>
<comment type="subcellular location">
    <subcellularLocation>
        <location evidence="1">Nucleus</location>
    </subcellularLocation>
</comment>
<dbReference type="AlphaFoldDB" id="A0ABD1MXN5"/>
<dbReference type="SUPFAM" id="SSF54171">
    <property type="entry name" value="DNA-binding domain"/>
    <property type="match status" value="1"/>
</dbReference>
<dbReference type="PROSITE" id="PS51032">
    <property type="entry name" value="AP2_ERF"/>
    <property type="match status" value="1"/>
</dbReference>
<evidence type="ECO:0000259" key="6">
    <source>
        <dbReference type="PROSITE" id="PS51032"/>
    </source>
</evidence>
<dbReference type="GO" id="GO:0005634">
    <property type="term" value="C:nucleus"/>
    <property type="evidence" value="ECO:0007669"/>
    <property type="project" value="UniProtKB-SubCell"/>
</dbReference>
<dbReference type="GO" id="GO:0003677">
    <property type="term" value="F:DNA binding"/>
    <property type="evidence" value="ECO:0007669"/>
    <property type="project" value="UniProtKB-KW"/>
</dbReference>
<accession>A0ABD1MXN5</accession>
<name>A0ABD1MXN5_9FABA</name>
<evidence type="ECO:0000313" key="7">
    <source>
        <dbReference type="EMBL" id="KAL2340173.1"/>
    </source>
</evidence>
<evidence type="ECO:0000256" key="4">
    <source>
        <dbReference type="ARBA" id="ARBA00023163"/>
    </source>
</evidence>
<keyword evidence="2" id="KW-0805">Transcription regulation</keyword>
<gene>
    <name evidence="7" type="ORF">Fmac_008113</name>
</gene>
<keyword evidence="8" id="KW-1185">Reference proteome</keyword>
<protein>
    <recommendedName>
        <fullName evidence="6">AP2/ERF domain-containing protein</fullName>
    </recommendedName>
</protein>
<dbReference type="InterPro" id="IPR016177">
    <property type="entry name" value="DNA-bd_dom_sf"/>
</dbReference>
<organism evidence="7 8">
    <name type="scientific">Flemingia macrophylla</name>
    <dbReference type="NCBI Taxonomy" id="520843"/>
    <lineage>
        <taxon>Eukaryota</taxon>
        <taxon>Viridiplantae</taxon>
        <taxon>Streptophyta</taxon>
        <taxon>Embryophyta</taxon>
        <taxon>Tracheophyta</taxon>
        <taxon>Spermatophyta</taxon>
        <taxon>Magnoliopsida</taxon>
        <taxon>eudicotyledons</taxon>
        <taxon>Gunneridae</taxon>
        <taxon>Pentapetalae</taxon>
        <taxon>rosids</taxon>
        <taxon>fabids</taxon>
        <taxon>Fabales</taxon>
        <taxon>Fabaceae</taxon>
        <taxon>Papilionoideae</taxon>
        <taxon>50 kb inversion clade</taxon>
        <taxon>NPAAA clade</taxon>
        <taxon>indigoferoid/millettioid clade</taxon>
        <taxon>Phaseoleae</taxon>
        <taxon>Flemingia</taxon>
    </lineage>
</organism>
<evidence type="ECO:0000256" key="5">
    <source>
        <dbReference type="ARBA" id="ARBA00023242"/>
    </source>
</evidence>
<proteinExistence type="predicted"/>
<reference evidence="7 8" key="1">
    <citation type="submission" date="2024-08" db="EMBL/GenBank/DDBJ databases">
        <title>Insights into the chromosomal genome structure of Flemingia macrophylla.</title>
        <authorList>
            <person name="Ding Y."/>
            <person name="Zhao Y."/>
            <person name="Bi W."/>
            <person name="Wu M."/>
            <person name="Zhao G."/>
            <person name="Gong Y."/>
            <person name="Li W."/>
            <person name="Zhang P."/>
        </authorList>
    </citation>
    <scope>NUCLEOTIDE SEQUENCE [LARGE SCALE GENOMIC DNA]</scope>
    <source>
        <strain evidence="7">DYQJB</strain>
        <tissue evidence="7">Leaf</tissue>
    </source>
</reference>
<dbReference type="Proteomes" id="UP001603857">
    <property type="component" value="Unassembled WGS sequence"/>
</dbReference>
<feature type="domain" description="AP2/ERF" evidence="6">
    <location>
        <begin position="103"/>
        <end position="148"/>
    </location>
</feature>
<sequence length="161" mass="18500">MRASAQMGHASLFCFRQQRQRQGKRRRFAVRAKLSPTDTIGETVISHHHGHHDVAWKTLTEDDAHHRRRTTTTDTEDGLNLGQSQQHRLLRRGSTPAQGITNQIRFIVVSTRPWEGFAGEIRAHLNNRHAWRSTFHTAEEAFAAYDAAPPTTPPRLRRRRA</sequence>
<keyword evidence="5" id="KW-0539">Nucleus</keyword>
<dbReference type="InterPro" id="IPR001471">
    <property type="entry name" value="AP2/ERF_dom"/>
</dbReference>
<evidence type="ECO:0000313" key="8">
    <source>
        <dbReference type="Proteomes" id="UP001603857"/>
    </source>
</evidence>